<evidence type="ECO:0000256" key="1">
    <source>
        <dbReference type="ARBA" id="ARBA00004141"/>
    </source>
</evidence>
<protein>
    <recommendedName>
        <fullName evidence="9">Protein RER1</fullName>
    </recommendedName>
</protein>
<evidence type="ECO:0000256" key="3">
    <source>
        <dbReference type="ARBA" id="ARBA00022692"/>
    </source>
</evidence>
<feature type="transmembrane region" description="Helical" evidence="6">
    <location>
        <begin position="35"/>
        <end position="54"/>
    </location>
</feature>
<gene>
    <name evidence="7" type="ORF">L5515_014070</name>
</gene>
<keyword evidence="3 6" id="KW-0812">Transmembrane</keyword>
<name>A0AAE9J6D4_CAEBR</name>
<comment type="subcellular location">
    <subcellularLocation>
        <location evidence="1">Membrane</location>
        <topology evidence="1">Multi-pass membrane protein</topology>
    </subcellularLocation>
</comment>
<evidence type="ECO:0000256" key="2">
    <source>
        <dbReference type="ARBA" id="ARBA00006070"/>
    </source>
</evidence>
<keyword evidence="5 6" id="KW-0472">Membrane</keyword>
<evidence type="ECO:0000313" key="7">
    <source>
        <dbReference type="EMBL" id="UMM17607.1"/>
    </source>
</evidence>
<evidence type="ECO:0000256" key="5">
    <source>
        <dbReference type="ARBA" id="ARBA00023136"/>
    </source>
</evidence>
<evidence type="ECO:0008006" key="9">
    <source>
        <dbReference type="Google" id="ProtNLM"/>
    </source>
</evidence>
<feature type="transmembrane region" description="Helical" evidence="6">
    <location>
        <begin position="60"/>
        <end position="77"/>
    </location>
</feature>
<keyword evidence="8" id="KW-1185">Reference proteome</keyword>
<dbReference type="GO" id="GO:0016020">
    <property type="term" value="C:membrane"/>
    <property type="evidence" value="ECO:0007669"/>
    <property type="project" value="UniProtKB-SubCell"/>
</dbReference>
<evidence type="ECO:0000256" key="6">
    <source>
        <dbReference type="SAM" id="Phobius"/>
    </source>
</evidence>
<proteinExistence type="inferred from homology"/>
<dbReference type="Pfam" id="PF03248">
    <property type="entry name" value="Rer1"/>
    <property type="match status" value="1"/>
</dbReference>
<comment type="similarity">
    <text evidence="2">Belongs to the RER1 family.</text>
</comment>
<dbReference type="EMBL" id="CP092621">
    <property type="protein sequence ID" value="UMM17607.1"/>
    <property type="molecule type" value="Genomic_DNA"/>
</dbReference>
<dbReference type="InterPro" id="IPR004932">
    <property type="entry name" value="Rer1"/>
</dbReference>
<evidence type="ECO:0000313" key="8">
    <source>
        <dbReference type="Proteomes" id="UP000829354"/>
    </source>
</evidence>
<dbReference type="AlphaFoldDB" id="A0AAE9J6D4"/>
<keyword evidence="4 6" id="KW-1133">Transmembrane helix</keyword>
<dbReference type="PANTHER" id="PTHR10743">
    <property type="entry name" value="PROTEIN RER1"/>
    <property type="match status" value="1"/>
</dbReference>
<sequence>MDDGLRDRPGVTSRFFHSLEVKYQYYLDRLTPHTALRWVIALISLVFFASRIVLLQGFYIVAYAVGIYYLNLFLLFLTPSIDPALQFEDEDDGPVLPSKTNDEFRPFMRRLPEFKFWHSFMKATLIAITCTFFEFFDVPVFWPILVMYFFILTFLTLKRQIMHMIKYRYIPFTVGKPRMAGREDTGKLWLFVKRNKSYFGRNRQSVFPFAELPFVPMREIIRLMTVQERIKLALTAHQMENYVELTRIKADCHYVYVKDNKSYIQVEVSESDSIYVYWYIYGLVGDVPIKI</sequence>
<dbReference type="GO" id="GO:0005737">
    <property type="term" value="C:cytoplasm"/>
    <property type="evidence" value="ECO:0007669"/>
    <property type="project" value="UniProtKB-ARBA"/>
</dbReference>
<dbReference type="Proteomes" id="UP000829354">
    <property type="component" value="Chromosome II"/>
</dbReference>
<feature type="transmembrane region" description="Helical" evidence="6">
    <location>
        <begin position="140"/>
        <end position="157"/>
    </location>
</feature>
<accession>A0AAE9J6D4</accession>
<organism evidence="7 8">
    <name type="scientific">Caenorhabditis briggsae</name>
    <dbReference type="NCBI Taxonomy" id="6238"/>
    <lineage>
        <taxon>Eukaryota</taxon>
        <taxon>Metazoa</taxon>
        <taxon>Ecdysozoa</taxon>
        <taxon>Nematoda</taxon>
        <taxon>Chromadorea</taxon>
        <taxon>Rhabditida</taxon>
        <taxon>Rhabditina</taxon>
        <taxon>Rhabditomorpha</taxon>
        <taxon>Rhabditoidea</taxon>
        <taxon>Rhabditidae</taxon>
        <taxon>Peloderinae</taxon>
        <taxon>Caenorhabditis</taxon>
    </lineage>
</organism>
<evidence type="ECO:0000256" key="4">
    <source>
        <dbReference type="ARBA" id="ARBA00022989"/>
    </source>
</evidence>
<reference evidence="7 8" key="1">
    <citation type="submission" date="2022-04" db="EMBL/GenBank/DDBJ databases">
        <title>Chromosome-level reference genomes for two strains of Caenorhabditis briggsae: an improved platform for comparative genomics.</title>
        <authorList>
            <person name="Stevens L."/>
            <person name="Andersen E."/>
        </authorList>
    </citation>
    <scope>NUCLEOTIDE SEQUENCE [LARGE SCALE GENOMIC DNA]</scope>
    <source>
        <strain evidence="7">VX34</strain>
        <tissue evidence="7">Whole-organism</tissue>
    </source>
</reference>
<dbReference type="PANTHER" id="PTHR10743:SF0">
    <property type="entry name" value="PROTEIN RER1"/>
    <property type="match status" value="1"/>
</dbReference>